<keyword evidence="4 5" id="KW-0326">Glycosidase</keyword>
<dbReference type="GO" id="GO:0016787">
    <property type="term" value="F:hydrolase activity"/>
    <property type="evidence" value="ECO:0007669"/>
    <property type="project" value="UniProtKB-KW"/>
</dbReference>
<keyword evidence="6" id="KW-0732">Signal</keyword>
<gene>
    <name evidence="9" type="ORF">ADUPG1_010790</name>
</gene>
<keyword evidence="10" id="KW-1185">Reference proteome</keyword>
<dbReference type="Pfam" id="PF01055">
    <property type="entry name" value="Glyco_hydro_31_2nd"/>
    <property type="match status" value="1"/>
</dbReference>
<dbReference type="SUPFAM" id="SSF74650">
    <property type="entry name" value="Galactose mutarotase-like"/>
    <property type="match status" value="1"/>
</dbReference>
<reference evidence="9" key="1">
    <citation type="submission" date="2022-03" db="EMBL/GenBank/DDBJ databases">
        <title>Draft genome sequence of Aduncisulcus paluster, a free-living microaerophilic Fornicata.</title>
        <authorList>
            <person name="Yuyama I."/>
            <person name="Kume K."/>
            <person name="Tamura T."/>
            <person name="Inagaki Y."/>
            <person name="Hashimoto T."/>
        </authorList>
    </citation>
    <scope>NUCLEOTIDE SEQUENCE</scope>
    <source>
        <strain evidence="9">NY0171</strain>
    </source>
</reference>
<dbReference type="InterPro" id="IPR017853">
    <property type="entry name" value="GH"/>
</dbReference>
<sequence>MKRIFNCIFFICLFVARAFAAYKVTDVETTDNGSLDISLQLNEELLPSQAYGTNADQLQVNIEYLSLESPPYLSVYEDVAVSNTVVHLTITTDQWAVPSLPDEIFALEGGAIDYSTSESGSHDFSIYPPSVGDSNFSFSLYQRGNSTLHTTDAPLFDFGGADDDTAVVFQDGYLQFSFKPYPSPDGETVMYGLGNRRSAYRREPGTYTMLNRDPPALLAEDINGYTNHPVMWFLTDTSDNNMFHPVTATGAWFANASPSDIELTEDGRIIVKAINGAINMYFFAGPTLVKATQQYQGLVGFPIAVDINQFGWQNCRWGYTDLTEVYSIVQQHRDLGLPLDVQWLDIDAQNDYAAYTVDPINFPPTGLQEFQANLAADNIELVAIFDPGIKVIKDSDYEAYNDLESTNLALKVNDVSTGERDVQNSVWGGASVFPDFYNPETDDWIHTQLYNYFTNNVELQGIWNDMNEIAAFQTGECDDEGNQLTGVEYEQGLYYTFDPDSPPYSPGTDALQYRSLTMNAYSPGYGGMIELRNLYGTFMALRTRKALEELKPQTNPLILSRSTWSGCGKYTSQWLGDNFCEFSDMQDSFGQMLTSSLHGVPLIGADIPGFDGTPTEELYKRWLSAGSFYPFTRVHASDDSPDHTCWQTMYGEDACDIQRESITKKYTFMANMYSEMLKSHLFGGSITRPLQADWPNIIELYNEDKVFTYGGSLIAAPILDQGVASVAITLPYTPHGIIGEANRATEIYYDFSTLEHVSCVHSEGSDVCIVDAAAEYGAMPLFLRGGSIALKQEALERAKLTYAQDYTLVMALSLTSSSTFAESEGDFIVAADDVPIDPSSDSPFPFTHVYSTVTCNKGTCTLDLVTLNSNTCGSAPLLGNIVVIGQMISDATSATVTSSSVDISNQSLQNGALSFTLTNPIQFSDEQRETIVFTLN</sequence>
<dbReference type="PROSITE" id="PS00129">
    <property type="entry name" value="GLYCOSYL_HYDROL_F31_1"/>
    <property type="match status" value="1"/>
</dbReference>
<dbReference type="CDD" id="cd14752">
    <property type="entry name" value="GH31_N"/>
    <property type="match status" value="1"/>
</dbReference>
<evidence type="ECO:0000259" key="8">
    <source>
        <dbReference type="Pfam" id="PF21365"/>
    </source>
</evidence>
<evidence type="ECO:0000313" key="10">
    <source>
        <dbReference type="Proteomes" id="UP001057375"/>
    </source>
</evidence>
<comment type="caution">
    <text evidence="9">The sequence shown here is derived from an EMBL/GenBank/DDBJ whole genome shotgun (WGS) entry which is preliminary data.</text>
</comment>
<dbReference type="PANTHER" id="PTHR22762">
    <property type="entry name" value="ALPHA-GLUCOSIDASE"/>
    <property type="match status" value="1"/>
</dbReference>
<protein>
    <submittedName>
        <fullName evidence="9">Glycoside hydrolase family 31 like protein</fullName>
    </submittedName>
</protein>
<organism evidence="9 10">
    <name type="scientific">Aduncisulcus paluster</name>
    <dbReference type="NCBI Taxonomy" id="2918883"/>
    <lineage>
        <taxon>Eukaryota</taxon>
        <taxon>Metamonada</taxon>
        <taxon>Carpediemonas-like organisms</taxon>
        <taxon>Aduncisulcus</taxon>
    </lineage>
</organism>
<comment type="similarity">
    <text evidence="1 5">Belongs to the glycosyl hydrolase 31 family.</text>
</comment>
<dbReference type="InterPro" id="IPR048395">
    <property type="entry name" value="Glyco_hydro_31_C"/>
</dbReference>
<feature type="domain" description="Glycoside hydrolase family 31 TIM barrel" evidence="7">
    <location>
        <begin position="309"/>
        <end position="674"/>
    </location>
</feature>
<accession>A0ABQ5JSU4</accession>
<feature type="signal peptide" evidence="6">
    <location>
        <begin position="1"/>
        <end position="20"/>
    </location>
</feature>
<name>A0ABQ5JSU4_9EUKA</name>
<feature type="domain" description="Glycosyl hydrolase family 31 C-terminal" evidence="8">
    <location>
        <begin position="684"/>
        <end position="788"/>
    </location>
</feature>
<evidence type="ECO:0000313" key="9">
    <source>
        <dbReference type="EMBL" id="GKT15784.1"/>
    </source>
</evidence>
<dbReference type="Proteomes" id="UP001057375">
    <property type="component" value="Unassembled WGS sequence"/>
</dbReference>
<keyword evidence="2 5" id="KW-0378">Hydrolase</keyword>
<dbReference type="Gene3D" id="2.60.40.1180">
    <property type="entry name" value="Golgi alpha-mannosidase II"/>
    <property type="match status" value="1"/>
</dbReference>
<dbReference type="Pfam" id="PF21365">
    <property type="entry name" value="Glyco_hydro_31_3rd"/>
    <property type="match status" value="1"/>
</dbReference>
<evidence type="ECO:0000256" key="2">
    <source>
        <dbReference type="ARBA" id="ARBA00022801"/>
    </source>
</evidence>
<evidence type="ECO:0000256" key="4">
    <source>
        <dbReference type="ARBA" id="ARBA00023295"/>
    </source>
</evidence>
<dbReference type="SUPFAM" id="SSF51445">
    <property type="entry name" value="(Trans)glycosidases"/>
    <property type="match status" value="1"/>
</dbReference>
<dbReference type="InterPro" id="IPR000322">
    <property type="entry name" value="Glyco_hydro_31_TIM"/>
</dbReference>
<proteinExistence type="inferred from homology"/>
<evidence type="ECO:0000256" key="3">
    <source>
        <dbReference type="ARBA" id="ARBA00023180"/>
    </source>
</evidence>
<evidence type="ECO:0000256" key="6">
    <source>
        <dbReference type="SAM" id="SignalP"/>
    </source>
</evidence>
<dbReference type="EMBL" id="BQXS01011700">
    <property type="protein sequence ID" value="GKT15784.1"/>
    <property type="molecule type" value="Genomic_DNA"/>
</dbReference>
<evidence type="ECO:0000256" key="5">
    <source>
        <dbReference type="RuleBase" id="RU361185"/>
    </source>
</evidence>
<dbReference type="PANTHER" id="PTHR22762:SF133">
    <property type="entry name" value="P-TYPE DOMAIN-CONTAINING PROTEIN"/>
    <property type="match status" value="1"/>
</dbReference>
<dbReference type="Gene3D" id="2.60.40.1760">
    <property type="entry name" value="glycosyl hydrolase (family 31)"/>
    <property type="match status" value="1"/>
</dbReference>
<evidence type="ECO:0000256" key="1">
    <source>
        <dbReference type="ARBA" id="ARBA00007806"/>
    </source>
</evidence>
<dbReference type="InterPro" id="IPR013780">
    <property type="entry name" value="Glyco_hydro_b"/>
</dbReference>
<keyword evidence="3" id="KW-0325">Glycoprotein</keyword>
<dbReference type="InterPro" id="IPR011013">
    <property type="entry name" value="Gal_mutarotase_sf_dom"/>
</dbReference>
<feature type="chain" id="PRO_5046972432" evidence="6">
    <location>
        <begin position="21"/>
        <end position="936"/>
    </location>
</feature>
<evidence type="ECO:0000259" key="7">
    <source>
        <dbReference type="Pfam" id="PF01055"/>
    </source>
</evidence>
<dbReference type="InterPro" id="IPR030458">
    <property type="entry name" value="Glyco_hydro_31_AS"/>
</dbReference>
<dbReference type="Gene3D" id="3.20.20.80">
    <property type="entry name" value="Glycosidases"/>
    <property type="match status" value="1"/>
</dbReference>